<dbReference type="AlphaFoldDB" id="A0A4P7W3W9"/>
<evidence type="ECO:0000313" key="3">
    <source>
        <dbReference type="Proteomes" id="UP000297149"/>
    </source>
</evidence>
<dbReference type="RefSeq" id="WP_136415907.1">
    <property type="nucleotide sequence ID" value="NZ_CP039396.1"/>
</dbReference>
<gene>
    <name evidence="2" type="ORF">E7747_10835</name>
</gene>
<evidence type="ECO:0000313" key="2">
    <source>
        <dbReference type="EMBL" id="QCD42729.1"/>
    </source>
</evidence>
<dbReference type="Proteomes" id="UP000297149">
    <property type="component" value="Chromosome"/>
</dbReference>
<evidence type="ECO:0000256" key="1">
    <source>
        <dbReference type="SAM" id="MobiDB-lite"/>
    </source>
</evidence>
<sequence>MDQINNNNEPVVEQEEVMAPEESVISPEMLAEMEAQKDMDLHGNHVQKIGGCAVVTIDGEVVALEMPFSYPQLLSTLIKRKYDTDQSEAITANFLAARTGTVSEEKAAEYAAEYEAYQAYRDLAKTIAKEVMGIEA</sequence>
<accession>A0A4P7W3W9</accession>
<reference evidence="3" key="1">
    <citation type="submission" date="2019-02" db="EMBL/GenBank/DDBJ databases">
        <title>Isolation and identification of novel species under the genus Muribaculum.</title>
        <authorList>
            <person name="Miyake S."/>
            <person name="Ding Y."/>
            <person name="Low A."/>
            <person name="Soh M."/>
            <person name="Seedorf H."/>
        </authorList>
    </citation>
    <scope>NUCLEOTIDE SEQUENCE [LARGE SCALE GENOMIC DNA]</scope>
    <source>
        <strain evidence="3">H5</strain>
    </source>
</reference>
<name>A0A4P7W3W9_9BACT</name>
<proteinExistence type="predicted"/>
<dbReference type="KEGG" id="ddb:E7747_10835"/>
<organism evidence="2 3">
    <name type="scientific">Duncaniella dubosii</name>
    <dbReference type="NCBI Taxonomy" id="2518971"/>
    <lineage>
        <taxon>Bacteria</taxon>
        <taxon>Pseudomonadati</taxon>
        <taxon>Bacteroidota</taxon>
        <taxon>Bacteroidia</taxon>
        <taxon>Bacteroidales</taxon>
        <taxon>Muribaculaceae</taxon>
        <taxon>Duncaniella</taxon>
    </lineage>
</organism>
<protein>
    <submittedName>
        <fullName evidence="2">Uncharacterized protein</fullName>
    </submittedName>
</protein>
<feature type="region of interest" description="Disordered" evidence="1">
    <location>
        <begin position="1"/>
        <end position="20"/>
    </location>
</feature>
<keyword evidence="3" id="KW-1185">Reference proteome</keyword>
<feature type="compositionally biased region" description="Low complexity" evidence="1">
    <location>
        <begin position="1"/>
        <end position="11"/>
    </location>
</feature>
<dbReference type="EMBL" id="CP039396">
    <property type="protein sequence ID" value="QCD42729.1"/>
    <property type="molecule type" value="Genomic_DNA"/>
</dbReference>